<dbReference type="CDD" id="cd08512">
    <property type="entry name" value="PBP2_NikA_DppA_OppA_like_7"/>
    <property type="match status" value="1"/>
</dbReference>
<reference evidence="8" key="1">
    <citation type="journal article" date="2019" name="Int. J. Syst. Evol. Microbiol.">
        <title>The Global Catalogue of Microorganisms (GCM) 10K type strain sequencing project: providing services to taxonomists for standard genome sequencing and annotation.</title>
        <authorList>
            <consortium name="The Broad Institute Genomics Platform"/>
            <consortium name="The Broad Institute Genome Sequencing Center for Infectious Disease"/>
            <person name="Wu L."/>
            <person name="Ma J."/>
        </authorList>
    </citation>
    <scope>NUCLEOTIDE SEQUENCE [LARGE SCALE GENOMIC DNA]</scope>
    <source>
        <strain evidence="8">JCM 17906</strain>
    </source>
</reference>
<organism evidence="7 8">
    <name type="scientific">Pseudonocardia xishanensis</name>
    <dbReference type="NCBI Taxonomy" id="630995"/>
    <lineage>
        <taxon>Bacteria</taxon>
        <taxon>Bacillati</taxon>
        <taxon>Actinomycetota</taxon>
        <taxon>Actinomycetes</taxon>
        <taxon>Pseudonocardiales</taxon>
        <taxon>Pseudonocardiaceae</taxon>
        <taxon>Pseudonocardia</taxon>
    </lineage>
</organism>
<name>A0ABP8RR54_9PSEU</name>
<dbReference type="Pfam" id="PF00496">
    <property type="entry name" value="SBP_bac_5"/>
    <property type="match status" value="1"/>
</dbReference>
<evidence type="ECO:0000256" key="3">
    <source>
        <dbReference type="ARBA" id="ARBA00022448"/>
    </source>
</evidence>
<protein>
    <submittedName>
        <fullName evidence="7">ABC transporter substrate-binding protein</fullName>
    </submittedName>
</protein>
<comment type="similarity">
    <text evidence="2">Belongs to the bacterial solute-binding protein 5 family.</text>
</comment>
<dbReference type="Gene3D" id="3.10.105.10">
    <property type="entry name" value="Dipeptide-binding Protein, Domain 3"/>
    <property type="match status" value="1"/>
</dbReference>
<keyword evidence="4 5" id="KW-0732">Signal</keyword>
<evidence type="ECO:0000256" key="1">
    <source>
        <dbReference type="ARBA" id="ARBA00004196"/>
    </source>
</evidence>
<feature type="domain" description="Solute-binding protein family 5" evidence="6">
    <location>
        <begin position="99"/>
        <end position="470"/>
    </location>
</feature>
<feature type="chain" id="PRO_5045594242" evidence="5">
    <location>
        <begin position="32"/>
        <end position="560"/>
    </location>
</feature>
<dbReference type="PROSITE" id="PS51257">
    <property type="entry name" value="PROKAR_LIPOPROTEIN"/>
    <property type="match status" value="1"/>
</dbReference>
<evidence type="ECO:0000256" key="4">
    <source>
        <dbReference type="ARBA" id="ARBA00022729"/>
    </source>
</evidence>
<comment type="caution">
    <text evidence="7">The sequence shown here is derived from an EMBL/GenBank/DDBJ whole genome shotgun (WGS) entry which is preliminary data.</text>
</comment>
<evidence type="ECO:0000256" key="5">
    <source>
        <dbReference type="SAM" id="SignalP"/>
    </source>
</evidence>
<accession>A0ABP8RR54</accession>
<keyword evidence="3" id="KW-0813">Transport</keyword>
<keyword evidence="8" id="KW-1185">Reference proteome</keyword>
<dbReference type="Proteomes" id="UP001501598">
    <property type="component" value="Unassembled WGS sequence"/>
</dbReference>
<dbReference type="EMBL" id="BAABGT010000032">
    <property type="protein sequence ID" value="GAA4545926.1"/>
    <property type="molecule type" value="Genomic_DNA"/>
</dbReference>
<dbReference type="InterPro" id="IPR000914">
    <property type="entry name" value="SBP_5_dom"/>
</dbReference>
<evidence type="ECO:0000313" key="7">
    <source>
        <dbReference type="EMBL" id="GAA4545926.1"/>
    </source>
</evidence>
<evidence type="ECO:0000259" key="6">
    <source>
        <dbReference type="Pfam" id="PF00496"/>
    </source>
</evidence>
<dbReference type="InterPro" id="IPR039424">
    <property type="entry name" value="SBP_5"/>
</dbReference>
<dbReference type="PANTHER" id="PTHR30290:SF10">
    <property type="entry name" value="PERIPLASMIC OLIGOPEPTIDE-BINDING PROTEIN-RELATED"/>
    <property type="match status" value="1"/>
</dbReference>
<sequence length="560" mass="60058">MSAPPRLGRRLARTVVSVVALSLLAAGCADSGGSGSGGAAKDTVVVVTGDQASNVVRDYGFTNGTDNQEVTNSIHAQLIRKPYIAEQGANVQVQDLYHFEPFLAQSYDVSQDGKVFTFHLRQGLKSQQGNELTSADVVWSFERKFSSKGGGMPGYYAPMLTDVDKQVVAVDKYTVTFTIDQPGYGFTLLGNLAENIGSIYDSTYLTQHASADDPYAINWGVSSMLNGNSGFGPYMLQSITPNQEIVMVANPNYVFGPLPIKTMIRRVVPDAATRANMLVQGDADVALDLRPTDQADLASNPDIFTPTATSNLYQSITLNTRRAPFDNVLVRRALAYAVPYDRIIDDVYKGRAYAYQHLLDDKQPYYDGSKLPKYTYDPAKAKDLLAQAGITTPVAFTMTVSNASPSVQDSVVVLAAAAKDAGFDITINQVPAAQLFSDGLAGRLQASMSTGSAVTMSPPYELNLLTQVGGGSNTSFWSGPDYDAFAAVMKQGLASTDAIGPEAGPLWSQAETMLVNSGANIFLARVMSPYSMRADVHGYAQRTDRRIDYSAVSIGGEANS</sequence>
<proteinExistence type="inferred from homology"/>
<feature type="signal peptide" evidence="5">
    <location>
        <begin position="1"/>
        <end position="31"/>
    </location>
</feature>
<evidence type="ECO:0000313" key="8">
    <source>
        <dbReference type="Proteomes" id="UP001501598"/>
    </source>
</evidence>
<evidence type="ECO:0000256" key="2">
    <source>
        <dbReference type="ARBA" id="ARBA00005695"/>
    </source>
</evidence>
<dbReference type="Gene3D" id="3.90.76.10">
    <property type="entry name" value="Dipeptide-binding Protein, Domain 1"/>
    <property type="match status" value="1"/>
</dbReference>
<gene>
    <name evidence="7" type="ORF">GCM10023175_26800</name>
</gene>
<dbReference type="Gene3D" id="3.40.190.10">
    <property type="entry name" value="Periplasmic binding protein-like II"/>
    <property type="match status" value="1"/>
</dbReference>
<dbReference type="SUPFAM" id="SSF53850">
    <property type="entry name" value="Periplasmic binding protein-like II"/>
    <property type="match status" value="1"/>
</dbReference>
<dbReference type="RefSeq" id="WP_345416858.1">
    <property type="nucleotide sequence ID" value="NZ_BAABGT010000032.1"/>
</dbReference>
<dbReference type="PANTHER" id="PTHR30290">
    <property type="entry name" value="PERIPLASMIC BINDING COMPONENT OF ABC TRANSPORTER"/>
    <property type="match status" value="1"/>
</dbReference>
<comment type="subcellular location">
    <subcellularLocation>
        <location evidence="1">Cell envelope</location>
    </subcellularLocation>
</comment>